<keyword evidence="2 4" id="KW-0449">Lipoprotein</keyword>
<dbReference type="OrthoDB" id="9770517at2"/>
<dbReference type="InterPro" id="IPR010131">
    <property type="entry name" value="MdtP/NodT-like"/>
</dbReference>
<reference key="2">
    <citation type="submission" date="2011-04" db="EMBL/GenBank/DDBJ databases">
        <title>Complete sequence of chromosome of Haliscomenobacter hydrossis DSM 1100.</title>
        <authorList>
            <consortium name="US DOE Joint Genome Institute (JGI-PGF)"/>
            <person name="Lucas S."/>
            <person name="Han J."/>
            <person name="Lapidus A."/>
            <person name="Bruce D."/>
            <person name="Goodwin L."/>
            <person name="Pitluck S."/>
            <person name="Peters L."/>
            <person name="Kyrpides N."/>
            <person name="Mavromatis K."/>
            <person name="Ivanova N."/>
            <person name="Ovchinnikova G."/>
            <person name="Pagani I."/>
            <person name="Daligault H."/>
            <person name="Detter J.C."/>
            <person name="Han C."/>
            <person name="Land M."/>
            <person name="Hauser L."/>
            <person name="Markowitz V."/>
            <person name="Cheng J.-F."/>
            <person name="Hugenholtz P."/>
            <person name="Woyke T."/>
            <person name="Wu D."/>
            <person name="Verbarg S."/>
            <person name="Frueling A."/>
            <person name="Brambilla E."/>
            <person name="Klenk H.-P."/>
            <person name="Eisen J.A."/>
        </authorList>
    </citation>
    <scope>NUCLEOTIDE SEQUENCE</scope>
    <source>
        <strain>DSM 1100</strain>
    </source>
</reference>
<dbReference type="EMBL" id="CP002691">
    <property type="protein sequence ID" value="AEE49788.1"/>
    <property type="molecule type" value="Genomic_DNA"/>
</dbReference>
<dbReference type="GO" id="GO:0015562">
    <property type="term" value="F:efflux transmembrane transporter activity"/>
    <property type="evidence" value="ECO:0007669"/>
    <property type="project" value="InterPro"/>
</dbReference>
<evidence type="ECO:0000256" key="3">
    <source>
        <dbReference type="SAM" id="Coils"/>
    </source>
</evidence>
<dbReference type="Pfam" id="PF02321">
    <property type="entry name" value="OEP"/>
    <property type="match status" value="2"/>
</dbReference>
<dbReference type="HOGENOM" id="CLU_012817_13_3_10"/>
<gene>
    <name evidence="4" type="ordered locus">Halhy_1903</name>
</gene>
<keyword evidence="5" id="KW-1185">Reference proteome</keyword>
<feature type="coiled-coil region" evidence="3">
    <location>
        <begin position="435"/>
        <end position="462"/>
    </location>
</feature>
<dbReference type="Proteomes" id="UP000008461">
    <property type="component" value="Chromosome"/>
</dbReference>
<evidence type="ECO:0000313" key="4">
    <source>
        <dbReference type="EMBL" id="AEE49788.1"/>
    </source>
</evidence>
<evidence type="ECO:0000313" key="5">
    <source>
        <dbReference type="Proteomes" id="UP000008461"/>
    </source>
</evidence>
<proteinExistence type="inferred from homology"/>
<dbReference type="InterPro" id="IPR003423">
    <property type="entry name" value="OMP_efflux"/>
</dbReference>
<name>F4L5A8_HALH1</name>
<comment type="subcellular location">
    <subcellularLocation>
        <location evidence="2">Cell membrane</location>
        <topology evidence="2">Lipid-anchor</topology>
    </subcellularLocation>
</comment>
<evidence type="ECO:0000256" key="2">
    <source>
        <dbReference type="RuleBase" id="RU362097"/>
    </source>
</evidence>
<keyword evidence="2" id="KW-0472">Membrane</keyword>
<keyword evidence="2" id="KW-0564">Palmitate</keyword>
<dbReference type="PANTHER" id="PTHR30203">
    <property type="entry name" value="OUTER MEMBRANE CATION EFFLUX PROTEIN"/>
    <property type="match status" value="1"/>
</dbReference>
<dbReference type="STRING" id="760192.Halhy_1903"/>
<dbReference type="AlphaFoldDB" id="F4L5A8"/>
<keyword evidence="3" id="KW-0175">Coiled coil</keyword>
<dbReference type="PANTHER" id="PTHR30203:SF30">
    <property type="entry name" value="OUTER MEMBRANE PROTEIN-RELATED"/>
    <property type="match status" value="1"/>
</dbReference>
<organism evidence="4 5">
    <name type="scientific">Haliscomenobacter hydrossis (strain ATCC 27775 / DSM 1100 / LMG 10767 / O)</name>
    <dbReference type="NCBI Taxonomy" id="760192"/>
    <lineage>
        <taxon>Bacteria</taxon>
        <taxon>Pseudomonadati</taxon>
        <taxon>Bacteroidota</taxon>
        <taxon>Saprospiria</taxon>
        <taxon>Saprospirales</taxon>
        <taxon>Haliscomenobacteraceae</taxon>
        <taxon>Haliscomenobacter</taxon>
    </lineage>
</organism>
<reference evidence="4 5" key="1">
    <citation type="journal article" date="2011" name="Stand. Genomic Sci.">
        <title>Complete genome sequence of Haliscomenobacter hydrossis type strain (O).</title>
        <authorList>
            <consortium name="US DOE Joint Genome Institute (JGI-PGF)"/>
            <person name="Daligault H."/>
            <person name="Lapidus A."/>
            <person name="Zeytun A."/>
            <person name="Nolan M."/>
            <person name="Lucas S."/>
            <person name="Del Rio T.G."/>
            <person name="Tice H."/>
            <person name="Cheng J.F."/>
            <person name="Tapia R."/>
            <person name="Han C."/>
            <person name="Goodwin L."/>
            <person name="Pitluck S."/>
            <person name="Liolios K."/>
            <person name="Pagani I."/>
            <person name="Ivanova N."/>
            <person name="Huntemann M."/>
            <person name="Mavromatis K."/>
            <person name="Mikhailova N."/>
            <person name="Pati A."/>
            <person name="Chen A."/>
            <person name="Palaniappan K."/>
            <person name="Land M."/>
            <person name="Hauser L."/>
            <person name="Brambilla E.M."/>
            <person name="Rohde M."/>
            <person name="Verbarg S."/>
            <person name="Goker M."/>
            <person name="Bristow J."/>
            <person name="Eisen J.A."/>
            <person name="Markowitz V."/>
            <person name="Hugenholtz P."/>
            <person name="Kyrpides N.C."/>
            <person name="Klenk H.P."/>
            <person name="Woyke T."/>
        </authorList>
    </citation>
    <scope>NUCLEOTIDE SEQUENCE [LARGE SCALE GENOMIC DNA]</scope>
    <source>
        <strain evidence="5">ATCC 27775 / DSM 1100 / LMG 10767 / O</strain>
    </source>
</reference>
<keyword evidence="2" id="KW-0812">Transmembrane</keyword>
<comment type="similarity">
    <text evidence="1 2">Belongs to the outer membrane factor (OMF) (TC 1.B.17) family.</text>
</comment>
<accession>F4L5A8</accession>
<dbReference type="Gene3D" id="2.20.200.10">
    <property type="entry name" value="Outer membrane efflux proteins (OEP)"/>
    <property type="match status" value="1"/>
</dbReference>
<dbReference type="NCBIfam" id="TIGR01845">
    <property type="entry name" value="outer_NodT"/>
    <property type="match status" value="1"/>
</dbReference>
<keyword evidence="2" id="KW-1134">Transmembrane beta strand</keyword>
<protein>
    <submittedName>
        <fullName evidence="4">RND efflux system, outer membrane lipoprotein, NodT family</fullName>
    </submittedName>
</protein>
<sequence length="474" mass="53088">MRSNKWITFALLLTSLWGCKVPDAGVLKTENKATPARFNHAVDSLAANHPNWRQYFSDPNLIALIDTALVKNQELNIVKKEIDIRNNEVLARAGEYRPFVNVGAGLGAEKVARYTRDGAVEKNLEIKPGKEFPEPLTDLMGGVYASWELDVWHKLRNAKKAAVSRYFASIEGKNFLVTNLIAELANSYYELMALDNLLDIINTNIGLQQNILGIIKQEKEAAKVTQLAVNRFEAQVLNTQNRQYEIRQRIVEIENRINFLIGRFPQPVIRSSTAYNSAPVDSVLAGLPSQLLANRPDIRQAELELEAAKIDISVAKANFYPSFGIKAGLGLQAFNPVYLINPESILVNLAGDMMAPLVNKNAIKATYFNANAQQIQAVYNYERSILNGYIEVVNQLSGMRNFSDSYSTKAREVAILTQSITISNSLFRSARADYMEVLLTQREALESKMELIEIRMKQLSARVNVYRALGGGWN</sequence>
<dbReference type="GO" id="GO:0005886">
    <property type="term" value="C:plasma membrane"/>
    <property type="evidence" value="ECO:0007669"/>
    <property type="project" value="UniProtKB-SubCell"/>
</dbReference>
<dbReference type="RefSeq" id="WP_013764341.1">
    <property type="nucleotide sequence ID" value="NC_015510.1"/>
</dbReference>
<dbReference type="KEGG" id="hhy:Halhy_1903"/>
<dbReference type="Gene3D" id="1.20.1600.10">
    <property type="entry name" value="Outer membrane efflux proteins (OEP)"/>
    <property type="match status" value="1"/>
</dbReference>
<dbReference type="SUPFAM" id="SSF56954">
    <property type="entry name" value="Outer membrane efflux proteins (OEP)"/>
    <property type="match status" value="1"/>
</dbReference>
<evidence type="ECO:0000256" key="1">
    <source>
        <dbReference type="ARBA" id="ARBA00007613"/>
    </source>
</evidence>
<dbReference type="eggNOG" id="COG1538">
    <property type="taxonomic scope" value="Bacteria"/>
</dbReference>